<name>A0ACA8ZNW0_9GAMM</name>
<reference evidence="1" key="1">
    <citation type="submission" date="2020-05" db="EMBL/GenBank/DDBJ databases">
        <authorList>
            <person name="Petersen J."/>
            <person name="Sayavedra L."/>
        </authorList>
    </citation>
    <scope>NUCLEOTIDE SEQUENCE</scope>
    <source>
        <strain evidence="1">B azoricus SOX Menez Gwen</strain>
    </source>
</reference>
<accession>A0ACA8ZNW0</accession>
<dbReference type="Proteomes" id="UP000635628">
    <property type="component" value="Unassembled WGS sequence"/>
</dbReference>
<gene>
    <name evidence="1" type="ORF">AZO1586R_677</name>
</gene>
<protein>
    <submittedName>
        <fullName evidence="1">Uncharacterized protein</fullName>
    </submittedName>
</protein>
<evidence type="ECO:0000313" key="1">
    <source>
        <dbReference type="EMBL" id="CAB5497916.1"/>
    </source>
</evidence>
<organism evidence="1 2">
    <name type="scientific">Bathymodiolus azoricus thioautotrophic gill symbiont</name>
    <dbReference type="NCBI Taxonomy" id="235205"/>
    <lineage>
        <taxon>Bacteria</taxon>
        <taxon>Pseudomonadati</taxon>
        <taxon>Pseudomonadota</taxon>
        <taxon>Gammaproteobacteria</taxon>
        <taxon>sulfur-oxidizing symbionts</taxon>
    </lineage>
</organism>
<proteinExistence type="predicted"/>
<comment type="caution">
    <text evidence="1">The sequence shown here is derived from an EMBL/GenBank/DDBJ whole genome shotgun (WGS) entry which is preliminary data.</text>
</comment>
<keyword evidence="2" id="KW-1185">Reference proteome</keyword>
<sequence>MVFILLIAGLIVSLNVDNQDTQSSVSVITPSNTNTSSVDNPAQVTPSNNTNNTNTNTQANTKQTQDPFNPNNNSNQASSEALNNDPRLPPGFPKSLPPLDKDEIKQTDALIAKADGIIAKMDTLIAELDLPKTKLSEAEQAQLNTQRQIQQDRLDDIKAQIEALE</sequence>
<dbReference type="EMBL" id="CAESAP020000126">
    <property type="protein sequence ID" value="CAB5497916.1"/>
    <property type="molecule type" value="Genomic_DNA"/>
</dbReference>
<evidence type="ECO:0000313" key="2">
    <source>
        <dbReference type="Proteomes" id="UP000635628"/>
    </source>
</evidence>